<dbReference type="GO" id="GO:0140359">
    <property type="term" value="F:ABC-type transporter activity"/>
    <property type="evidence" value="ECO:0007669"/>
    <property type="project" value="InterPro"/>
</dbReference>
<proteinExistence type="inferred from homology"/>
<comment type="similarity">
    <text evidence="2">Belongs to the ABC transporter superfamily. ABCC family. Conjugate transporter (TC 3.A.1.208) subfamily.</text>
</comment>
<reference evidence="14 15" key="1">
    <citation type="submission" date="2014-11" db="EMBL/GenBank/DDBJ databases">
        <title>Comparative genomic analysis of Cryptosporidium hominis reveals occurrence of genetic recombination in virulent subtypes.</title>
        <authorList>
            <person name="Guo Y."/>
            <person name="Tang K."/>
            <person name="Frace M."/>
            <person name="Li N."/>
            <person name="Roellig D.M."/>
            <person name="Sammons S."/>
            <person name="Knipe K."/>
            <person name="Rowe L."/>
            <person name="Feng Y."/>
            <person name="Xiao L."/>
        </authorList>
    </citation>
    <scope>NUCLEOTIDE SEQUENCE [LARGE SCALE GENOMIC DNA]</scope>
    <source>
        <strain evidence="14">30976</strain>
    </source>
</reference>
<evidence type="ECO:0000256" key="7">
    <source>
        <dbReference type="ARBA" id="ARBA00022989"/>
    </source>
</evidence>
<accession>A0A0S4TB24</accession>
<dbReference type="Pfam" id="PF00005">
    <property type="entry name" value="ABC_tran"/>
    <property type="match status" value="2"/>
</dbReference>
<dbReference type="PROSITE" id="PS00675">
    <property type="entry name" value="SIGMA54_INTERACT_1"/>
    <property type="match status" value="1"/>
</dbReference>
<dbReference type="GO" id="GO:0005524">
    <property type="term" value="F:ATP binding"/>
    <property type="evidence" value="ECO:0007669"/>
    <property type="project" value="UniProtKB-KW"/>
</dbReference>
<feature type="transmembrane region" description="Helical" evidence="10">
    <location>
        <begin position="924"/>
        <end position="943"/>
    </location>
</feature>
<dbReference type="EMBL" id="LN877948">
    <property type="protein sequence ID" value="CUV04395.1"/>
    <property type="molecule type" value="Genomic_DNA"/>
</dbReference>
<feature type="transmembrane region" description="Helical" evidence="10">
    <location>
        <begin position="258"/>
        <end position="278"/>
    </location>
</feature>
<evidence type="ECO:0000259" key="11">
    <source>
        <dbReference type="PROSITE" id="PS50893"/>
    </source>
</evidence>
<dbReference type="InterPro" id="IPR036640">
    <property type="entry name" value="ABC1_TM_sf"/>
</dbReference>
<keyword evidence="7 10" id="KW-1133">Transmembrane helix</keyword>
<name>A0A0S4TB24_CRYHO</name>
<evidence type="ECO:0000259" key="12">
    <source>
        <dbReference type="PROSITE" id="PS50929"/>
    </source>
</evidence>
<feature type="region of interest" description="Disordered" evidence="9">
    <location>
        <begin position="460"/>
        <end position="484"/>
    </location>
</feature>
<dbReference type="InterPro" id="IPR050173">
    <property type="entry name" value="ABC_transporter_C-like"/>
</dbReference>
<comment type="subcellular location">
    <subcellularLocation>
        <location evidence="1">Membrane</location>
        <topology evidence="1">Multi-pass membrane protein</topology>
    </subcellularLocation>
</comment>
<dbReference type="InterPro" id="IPR011527">
    <property type="entry name" value="ABC1_TM_dom"/>
</dbReference>
<dbReference type="EMBL" id="JTAI01000036">
    <property type="protein sequence ID" value="PPS93577.1"/>
    <property type="molecule type" value="Genomic_DNA"/>
</dbReference>
<sequence>MKKIILTQLNMKESSCLEEAKYCNNGFFNKTKKIFQKISFFWVTPYFCERILFKKKTILELEGEYLDEYVNESYINTESLLNNGVINSENLLRRIIEAKWQAILGVTLLKIGNVLISFIFSSYLTSFMKSETPRENASFGVKAIMIYLARLIFESQNRFHSGKLAFGIEAFLLRLSYSRLFYSYNSEKWRIKDEKGLKGTERLKNASSSNIMNIVLADCSSFPNLITSTLDLLIFPIRFLLTWILLKEHVGSVATSAVLTFLIVFSLGFFLQIIGSLFKAPFMRYRDIRISKTHEMLRQITQIWLLGQETKIKNQIFEIRRMETFYNRLRLILIQIGTFLDYHVQAISQLVLFISYISKVINDYSKFENKSLKSLGPTGVTVLNIFFTVSSIRGLPSNMIEGFISFKRFQEFLKNTEIDEKWFKAEFKNLKNKKECDKDVILDFKGSRFIELNKVSNESIANNDKKEEEDKNEQDKSDEDKNENTKLLADEVDLRSVIADDHFKDLSVQIKKGEKVFVIGESGSGKTTFIQKILLNENLLLNNMNEHEYGHFYYNYYLLNNLPIGYVSQIPWIPSGTVRSIILFGSEYIEDRYMRIIECCNLVTDFQQWKEGDLKQIDEGGSILSKGQKTRICIARTLYFFFSSMDSNSKSKYCPLFIFDDIFSNLDHFVANKLFYNLFNSNGILSNSSVIITIDQRSLTNFLKYSSTLDSKPSLNLYNSFHYLCIDHFNYSPNSFKIPQQVLINDFESILTDTRIDTLVNNDHHHMIFSPKNPNHIHSDPIYNVQNNSYTMNFNNYPEISRQNTESDKLISNNNSSTINSFKEKVVNKGHISLNSYNWYLSKVGRPIIIIIMFILLSKSALERLSELLFTGNSTHAHTLKRFLLLYSLSTGLSLTFGGLVFILEAIACTFGANEIYKSIFDSLLIKIPNIIPIHIILNRIGGDMLIIDTCIVKSIVSSLAPVLTIIGQTIFIVYTFPYFTPFFLIWIMLIIKPICLKFISSYREYQRFSISLFSSICGIFSGTQLGGLTIAMLRKQEMLRSQASENIDLYIKVRYIQLASTQWAGFWMNIAMTPVGIILNIILIQLGFQSQSSSVFICIYYFLSIAESISSLIYKFVQLEKEMCSVERIKNYIETFTLLNEYIQKNEQNFYIEEYNNNQEQLPPQFNSNDIEHMNHFSTLVNIVPIFPENHILQDSYNQQGLIIKDLQISTLNYFSISREFNKESIDNLKFETLLLINGILKAYPGNIIGIIGRTGSGKSSLINSIMGLHLQTNGTILLNNVKINNIKNKNQLIALLPQENLFMDGYTIRSLLDPFSQYSDHLILEALNKIKLLDFILLLPLKLETIIISQDSNDYNFDHNFQRNQSIHNTIILSNSQIRYLSFIQFIISPLKYQLLLIDEPPYNVTFSYNNKTFETPSIHNIINSTFKHCPSLIITHDIGIFDNCDIFWIIKNNQLHKVIYKQFGELPNNYIWNELSDLK</sequence>
<dbReference type="InterPro" id="IPR017871">
    <property type="entry name" value="ABC_transporter-like_CS"/>
</dbReference>
<feature type="transmembrane region" description="Helical" evidence="10">
    <location>
        <begin position="1096"/>
        <end position="1118"/>
    </location>
</feature>
<feature type="transmembrane region" description="Helical" evidence="10">
    <location>
        <begin position="225"/>
        <end position="246"/>
    </location>
</feature>
<dbReference type="PANTHER" id="PTHR24223:SF456">
    <property type="entry name" value="MULTIDRUG RESISTANCE-ASSOCIATED PROTEIN LETHAL(2)03659"/>
    <property type="match status" value="1"/>
</dbReference>
<evidence type="ECO:0000256" key="1">
    <source>
        <dbReference type="ARBA" id="ARBA00004141"/>
    </source>
</evidence>
<keyword evidence="6" id="KW-0067">ATP-binding</keyword>
<evidence type="ECO:0000256" key="10">
    <source>
        <dbReference type="SAM" id="Phobius"/>
    </source>
</evidence>
<feature type="domain" description="ABC transmembrane type-1" evidence="12">
    <location>
        <begin position="937"/>
        <end position="1122"/>
    </location>
</feature>
<dbReference type="PROSITE" id="PS50893">
    <property type="entry name" value="ABC_TRANSPORTER_2"/>
    <property type="match status" value="1"/>
</dbReference>
<dbReference type="OrthoDB" id="4865934at2759"/>
<feature type="transmembrane region" description="Helical" evidence="10">
    <location>
        <begin position="983"/>
        <end position="1001"/>
    </location>
</feature>
<dbReference type="PROSITE" id="PS00211">
    <property type="entry name" value="ABC_TRANSPORTER_1"/>
    <property type="match status" value="1"/>
</dbReference>
<dbReference type="Proteomes" id="UP001429100">
    <property type="component" value="Unassembled WGS sequence"/>
</dbReference>
<evidence type="ECO:0000256" key="4">
    <source>
        <dbReference type="ARBA" id="ARBA00022692"/>
    </source>
</evidence>
<dbReference type="GO" id="GO:0016020">
    <property type="term" value="C:membrane"/>
    <property type="evidence" value="ECO:0007669"/>
    <property type="project" value="UniProtKB-SubCell"/>
</dbReference>
<organism evidence="13">
    <name type="scientific">Cryptosporidium hominis</name>
    <dbReference type="NCBI Taxonomy" id="237895"/>
    <lineage>
        <taxon>Eukaryota</taxon>
        <taxon>Sar</taxon>
        <taxon>Alveolata</taxon>
        <taxon>Apicomplexa</taxon>
        <taxon>Conoidasida</taxon>
        <taxon>Coccidia</taxon>
        <taxon>Eucoccidiorida</taxon>
        <taxon>Eimeriorina</taxon>
        <taxon>Cryptosporidiidae</taxon>
        <taxon>Cryptosporidium</taxon>
    </lineage>
</organism>
<dbReference type="Gene3D" id="3.40.50.300">
    <property type="entry name" value="P-loop containing nucleotide triphosphate hydrolases"/>
    <property type="match status" value="2"/>
</dbReference>
<reference evidence="13" key="2">
    <citation type="submission" date="2015-08" db="EMBL/GenBank/DDBJ databases">
        <authorList>
            <person name="Babu N.S."/>
            <person name="Beckwith C.J."/>
            <person name="Beseler K.G."/>
            <person name="Brison A."/>
            <person name="Carone J.V."/>
            <person name="Caskin T.P."/>
            <person name="Diamond M."/>
            <person name="Durham M.E."/>
            <person name="Foxe J.M."/>
            <person name="Go M."/>
            <person name="Henderson B.A."/>
            <person name="Jones I.B."/>
            <person name="McGettigan J.A."/>
            <person name="Micheletti S.J."/>
            <person name="Nasrallah M.E."/>
            <person name="Ortiz D."/>
            <person name="Piller C.R."/>
            <person name="Privatt S.R."/>
            <person name="Schneider S.L."/>
            <person name="Sharp S."/>
            <person name="Smith T.C."/>
            <person name="Stanton J.D."/>
            <person name="Ullery H.E."/>
            <person name="Wilson R.J."/>
            <person name="Serrano M.G."/>
            <person name="Buck G."/>
            <person name="Lee V."/>
            <person name="Wang Y."/>
            <person name="Carvalho R."/>
            <person name="Voegtly L."/>
            <person name="Shi R."/>
            <person name="Duckworth R."/>
            <person name="Johnson A."/>
            <person name="Loviza R."/>
            <person name="Walstead R."/>
            <person name="Shah Z."/>
            <person name="Kiflezghi M."/>
            <person name="Wade K."/>
            <person name="Ball S.L."/>
            <person name="Bradley K.W."/>
            <person name="Asai D.J."/>
            <person name="Bowman C.A."/>
            <person name="Russell D.A."/>
            <person name="Pope W.H."/>
            <person name="Jacobs-Sera D."/>
            <person name="Hendrix R.W."/>
            <person name="Hatfull G.F."/>
        </authorList>
    </citation>
    <scope>NUCLEOTIDE SEQUENCE [LARGE SCALE GENOMIC DNA]</scope>
</reference>
<evidence type="ECO:0000313" key="14">
    <source>
        <dbReference type="EMBL" id="PPS93577.1"/>
    </source>
</evidence>
<feature type="transmembrane region" description="Helical" evidence="10">
    <location>
        <begin position="102"/>
        <end position="124"/>
    </location>
</feature>
<feature type="compositionally biased region" description="Basic and acidic residues" evidence="9">
    <location>
        <begin position="463"/>
        <end position="484"/>
    </location>
</feature>
<dbReference type="Gene3D" id="1.20.1560.10">
    <property type="entry name" value="ABC transporter type 1, transmembrane domain"/>
    <property type="match status" value="2"/>
</dbReference>
<dbReference type="PANTHER" id="PTHR24223">
    <property type="entry name" value="ATP-BINDING CASSETTE SUB-FAMILY C"/>
    <property type="match status" value="1"/>
</dbReference>
<evidence type="ECO:0000256" key="8">
    <source>
        <dbReference type="ARBA" id="ARBA00023136"/>
    </source>
</evidence>
<evidence type="ECO:0000256" key="9">
    <source>
        <dbReference type="SAM" id="MobiDB-lite"/>
    </source>
</evidence>
<dbReference type="VEuPathDB" id="CryptoDB:ChTU502y2012_387g0210"/>
<reference evidence="14 15" key="3">
    <citation type="submission" date="2017-10" db="EMBL/GenBank/DDBJ databases">
        <title>Consistent, comparative and evidence-based genome annotation and re-annotation for the closely-related species, Cryptosporidium parvum, C. hominis and C. tyzzeri.</title>
        <authorList>
            <person name="Baptista R.P."/>
            <person name="Li Y."/>
            <person name="Sateriale A."/>
            <person name="Striepen B."/>
            <person name="Kissinger J.C."/>
        </authorList>
    </citation>
    <scope>NUCLEOTIDE SEQUENCE [LARGE SCALE GENOMIC DNA]</scope>
    <source>
        <strain evidence="14">30976</strain>
    </source>
</reference>
<feature type="transmembrane region" description="Helical" evidence="10">
    <location>
        <begin position="955"/>
        <end position="977"/>
    </location>
</feature>
<dbReference type="Proteomes" id="UP000199752">
    <property type="component" value="Chromosome 2"/>
</dbReference>
<evidence type="ECO:0000313" key="13">
    <source>
        <dbReference type="EMBL" id="CUV04395.1"/>
    </source>
</evidence>
<protein>
    <submittedName>
        <fullName evidence="14">ABC transporter family protein</fullName>
    </submittedName>
</protein>
<keyword evidence="15" id="KW-1185">Reference proteome</keyword>
<dbReference type="VEuPathDB" id="CryptoDB:CHUDEA2_80"/>
<dbReference type="InterPro" id="IPR027417">
    <property type="entry name" value="P-loop_NTPase"/>
</dbReference>
<evidence type="ECO:0000256" key="5">
    <source>
        <dbReference type="ARBA" id="ARBA00022741"/>
    </source>
</evidence>
<evidence type="ECO:0000256" key="2">
    <source>
        <dbReference type="ARBA" id="ARBA00009726"/>
    </source>
</evidence>
<dbReference type="SMART" id="SM00382">
    <property type="entry name" value="AAA"/>
    <property type="match status" value="2"/>
</dbReference>
<dbReference type="InterPro" id="IPR003439">
    <property type="entry name" value="ABC_transporter-like_ATP-bd"/>
</dbReference>
<evidence type="ECO:0000313" key="15">
    <source>
        <dbReference type="Proteomes" id="UP001429100"/>
    </source>
</evidence>
<feature type="transmembrane region" description="Helical" evidence="10">
    <location>
        <begin position="1013"/>
        <end position="1034"/>
    </location>
</feature>
<evidence type="ECO:0000256" key="6">
    <source>
        <dbReference type="ARBA" id="ARBA00022840"/>
    </source>
</evidence>
<feature type="transmembrane region" description="Helical" evidence="10">
    <location>
        <begin position="844"/>
        <end position="862"/>
    </location>
</feature>
<feature type="transmembrane region" description="Helical" evidence="10">
    <location>
        <begin position="883"/>
        <end position="904"/>
    </location>
</feature>
<keyword evidence="3" id="KW-0813">Transport</keyword>
<dbReference type="InterPro" id="IPR003593">
    <property type="entry name" value="AAA+_ATPase"/>
</dbReference>
<feature type="domain" description="ABC transporter" evidence="11">
    <location>
        <begin position="487"/>
        <end position="721"/>
    </location>
</feature>
<evidence type="ECO:0000256" key="3">
    <source>
        <dbReference type="ARBA" id="ARBA00022448"/>
    </source>
</evidence>
<keyword evidence="5" id="KW-0547">Nucleotide-binding</keyword>
<dbReference type="VEuPathDB" id="CryptoDB:GY17_00003680"/>
<dbReference type="SUPFAM" id="SSF90123">
    <property type="entry name" value="ABC transporter transmembrane region"/>
    <property type="match status" value="2"/>
</dbReference>
<gene>
    <name evidence="13" type="ORF">CHUDEA2_80</name>
    <name evidence="14" type="ORF">GY17_00003680</name>
</gene>
<feature type="transmembrane region" description="Helical" evidence="10">
    <location>
        <begin position="1067"/>
        <end position="1089"/>
    </location>
</feature>
<keyword evidence="4 10" id="KW-0812">Transmembrane</keyword>
<dbReference type="SUPFAM" id="SSF52540">
    <property type="entry name" value="P-loop containing nucleoside triphosphate hydrolases"/>
    <property type="match status" value="2"/>
</dbReference>
<dbReference type="PROSITE" id="PS50929">
    <property type="entry name" value="ABC_TM1F"/>
    <property type="match status" value="1"/>
</dbReference>
<dbReference type="GO" id="GO:0016887">
    <property type="term" value="F:ATP hydrolysis activity"/>
    <property type="evidence" value="ECO:0007669"/>
    <property type="project" value="InterPro"/>
</dbReference>
<dbReference type="VEuPathDB" id="CryptoDB:Chro.20017"/>
<dbReference type="InterPro" id="IPR025662">
    <property type="entry name" value="Sigma_54_int_dom_ATP-bd_1"/>
</dbReference>
<keyword evidence="8 10" id="KW-0472">Membrane</keyword>